<sequence length="383" mass="42531">MFLDMIQKRNPALIKAAAALHQSGSIPPNTYVIDLDSFEANVRALAKSAEANSVKLFYMTKQIGRSGFVGKTIQRNGIEKAVAVDIDEAFNLSKAGCKIGNLGHLVQPGKNQWETVLKQLRPEVVTLFSLERARQLSDAAVRLGLKQNVILRVISKQDFIYPGQYGGFLINNLESSIRELQLMPGINVIGATCFPVLQLNEAKTDFEFTSNLQTLLKSRDILANQGIEVIHLNAPSSTSCHTIPLIREYGITHGEPGHALTGTTPLHAYSENLTEKPCMAYLSEISHMDEDQAYTIAGGFYARSNMKKALFGDRLDQETEVHQASSENIDYYGSLKRDPRMNVGDTVLYAFRTQIFVTRSHVAFLKNADSKTPEVVHFQRRGV</sequence>
<reference evidence="2" key="1">
    <citation type="journal article" date="2025" name="Aquaculture">
        <title>Assessment of the bioflocculant production and safety properties of Metabacillus hrfriensis sp. nov. based on phenotypic and whole-genome sequencing analysis.</title>
        <authorList>
            <person name="Zhang R."/>
            <person name="Zhao Z."/>
            <person name="Luo L."/>
            <person name="Wang S."/>
            <person name="Guo K."/>
            <person name="Xu W."/>
        </authorList>
    </citation>
    <scope>NUCLEOTIDE SEQUENCE [LARGE SCALE GENOMIC DNA]</scope>
    <source>
        <strain evidence="2">CT-WN-B3</strain>
    </source>
</reference>
<organism evidence="1 2">
    <name type="scientific">Metabacillus hrfriensis</name>
    <dbReference type="NCBI Taxonomy" id="3048891"/>
    <lineage>
        <taxon>Bacteria</taxon>
        <taxon>Bacillati</taxon>
        <taxon>Bacillota</taxon>
        <taxon>Bacilli</taxon>
        <taxon>Bacillales</taxon>
        <taxon>Bacillaceae</taxon>
        <taxon>Metabacillus</taxon>
    </lineage>
</organism>
<proteinExistence type="predicted"/>
<name>A0ACD4RIK7_9BACI</name>
<dbReference type="Proteomes" id="UP001226091">
    <property type="component" value="Chromosome"/>
</dbReference>
<gene>
    <name evidence="1" type="ORF">QLQ22_19475</name>
</gene>
<evidence type="ECO:0000313" key="1">
    <source>
        <dbReference type="EMBL" id="WHZ60322.1"/>
    </source>
</evidence>
<evidence type="ECO:0000313" key="2">
    <source>
        <dbReference type="Proteomes" id="UP001226091"/>
    </source>
</evidence>
<dbReference type="EMBL" id="CP126116">
    <property type="protein sequence ID" value="WHZ60322.1"/>
    <property type="molecule type" value="Genomic_DNA"/>
</dbReference>
<protein>
    <submittedName>
        <fullName evidence="1">YhfX family PLP-dependent enzyme</fullName>
    </submittedName>
</protein>
<accession>A0ACD4RIK7</accession>
<keyword evidence="2" id="KW-1185">Reference proteome</keyword>